<gene>
    <name evidence="6" type="ORF">XENOCAPTIV_021377</name>
</gene>
<dbReference type="Gene3D" id="1.20.5.170">
    <property type="match status" value="1"/>
</dbReference>
<dbReference type="EMBL" id="JAHRIN010080290">
    <property type="protein sequence ID" value="MEQ2219655.1"/>
    <property type="molecule type" value="Genomic_DNA"/>
</dbReference>
<evidence type="ECO:0000256" key="2">
    <source>
        <dbReference type="ARBA" id="ARBA00023054"/>
    </source>
</evidence>
<evidence type="ECO:0000256" key="4">
    <source>
        <dbReference type="SAM" id="SignalP"/>
    </source>
</evidence>
<proteinExistence type="predicted"/>
<keyword evidence="2 3" id="KW-0175">Coiled coil</keyword>
<evidence type="ECO:0000256" key="1">
    <source>
        <dbReference type="ARBA" id="ARBA00022754"/>
    </source>
</evidence>
<keyword evidence="4" id="KW-0732">Signal</keyword>
<dbReference type="Pfam" id="PF00038">
    <property type="entry name" value="Filament"/>
    <property type="match status" value="1"/>
</dbReference>
<feature type="domain" description="IF rod" evidence="5">
    <location>
        <begin position="27"/>
        <end position="98"/>
    </location>
</feature>
<evidence type="ECO:0000313" key="6">
    <source>
        <dbReference type="EMBL" id="MEQ2219655.1"/>
    </source>
</evidence>
<sequence length="110" mass="12866">MLFFCFCWYCCKILYVSSNLSYLSTFPVQIQALEENLIKAKAENNNRLIPFNSVILSLEGELKEVRAQVQQKVESYKELLCLKMKLEKEIKDYNELMQSITADPERTSMP</sequence>
<dbReference type="Proteomes" id="UP001434883">
    <property type="component" value="Unassembled WGS sequence"/>
</dbReference>
<feature type="chain" id="PRO_5047378741" description="IF rod domain-containing protein" evidence="4">
    <location>
        <begin position="19"/>
        <end position="110"/>
    </location>
</feature>
<feature type="signal peptide" evidence="4">
    <location>
        <begin position="1"/>
        <end position="18"/>
    </location>
</feature>
<comment type="caution">
    <text evidence="6">The sequence shown here is derived from an EMBL/GenBank/DDBJ whole genome shotgun (WGS) entry which is preliminary data.</text>
</comment>
<accession>A0ABV0SGI8</accession>
<evidence type="ECO:0000313" key="7">
    <source>
        <dbReference type="Proteomes" id="UP001434883"/>
    </source>
</evidence>
<evidence type="ECO:0000256" key="3">
    <source>
        <dbReference type="SAM" id="Coils"/>
    </source>
</evidence>
<organism evidence="6 7">
    <name type="scientific">Xenoophorus captivus</name>
    <dbReference type="NCBI Taxonomy" id="1517983"/>
    <lineage>
        <taxon>Eukaryota</taxon>
        <taxon>Metazoa</taxon>
        <taxon>Chordata</taxon>
        <taxon>Craniata</taxon>
        <taxon>Vertebrata</taxon>
        <taxon>Euteleostomi</taxon>
        <taxon>Actinopterygii</taxon>
        <taxon>Neopterygii</taxon>
        <taxon>Teleostei</taxon>
        <taxon>Neoteleostei</taxon>
        <taxon>Acanthomorphata</taxon>
        <taxon>Ovalentaria</taxon>
        <taxon>Atherinomorphae</taxon>
        <taxon>Cyprinodontiformes</taxon>
        <taxon>Goodeidae</taxon>
        <taxon>Xenoophorus</taxon>
    </lineage>
</organism>
<dbReference type="InterPro" id="IPR039008">
    <property type="entry name" value="IF_rod_dom"/>
</dbReference>
<keyword evidence="1" id="KW-0403">Intermediate filament</keyword>
<dbReference type="SUPFAM" id="SSF64593">
    <property type="entry name" value="Intermediate filament protein, coiled coil region"/>
    <property type="match status" value="1"/>
</dbReference>
<reference evidence="6 7" key="1">
    <citation type="submission" date="2021-06" db="EMBL/GenBank/DDBJ databases">
        <authorList>
            <person name="Palmer J.M."/>
        </authorList>
    </citation>
    <scope>NUCLEOTIDE SEQUENCE [LARGE SCALE GENOMIC DNA]</scope>
    <source>
        <strain evidence="6 7">XC_2019</strain>
        <tissue evidence="6">Muscle</tissue>
    </source>
</reference>
<name>A0ABV0SGI8_9TELE</name>
<feature type="coiled-coil region" evidence="3">
    <location>
        <begin position="55"/>
        <end position="103"/>
    </location>
</feature>
<keyword evidence="7" id="KW-1185">Reference proteome</keyword>
<evidence type="ECO:0000259" key="5">
    <source>
        <dbReference type="Pfam" id="PF00038"/>
    </source>
</evidence>
<protein>
    <recommendedName>
        <fullName evidence="5">IF rod domain-containing protein</fullName>
    </recommendedName>
</protein>